<evidence type="ECO:0000313" key="1">
    <source>
        <dbReference type="Proteomes" id="UP000887564"/>
    </source>
</evidence>
<protein>
    <submittedName>
        <fullName evidence="2">Uncharacterized protein</fullName>
    </submittedName>
</protein>
<organism evidence="1 2">
    <name type="scientific">Parascaris equorum</name>
    <name type="common">Equine roundworm</name>
    <dbReference type="NCBI Taxonomy" id="6256"/>
    <lineage>
        <taxon>Eukaryota</taxon>
        <taxon>Metazoa</taxon>
        <taxon>Ecdysozoa</taxon>
        <taxon>Nematoda</taxon>
        <taxon>Chromadorea</taxon>
        <taxon>Rhabditida</taxon>
        <taxon>Spirurina</taxon>
        <taxon>Ascaridomorpha</taxon>
        <taxon>Ascaridoidea</taxon>
        <taxon>Ascarididae</taxon>
        <taxon>Parascaris</taxon>
    </lineage>
</organism>
<dbReference type="GO" id="GO:0000062">
    <property type="term" value="F:fatty-acyl-CoA binding"/>
    <property type="evidence" value="ECO:0007669"/>
    <property type="project" value="InterPro"/>
</dbReference>
<dbReference type="SUPFAM" id="SSF47027">
    <property type="entry name" value="Acyl-CoA binding protein"/>
    <property type="match status" value="1"/>
</dbReference>
<dbReference type="AlphaFoldDB" id="A0A914RQ60"/>
<name>A0A914RQ60_PAREQ</name>
<reference evidence="2" key="1">
    <citation type="submission" date="2022-11" db="UniProtKB">
        <authorList>
            <consortium name="WormBaseParasite"/>
        </authorList>
    </citation>
    <scope>IDENTIFICATION</scope>
</reference>
<sequence>MLKNEYELLIKFDEHTYNLFGLYQQAVVGDINVPSIKWITSIQKKRHGCGDGLRAIENGTLGTNAKVRLM</sequence>
<dbReference type="Proteomes" id="UP000887564">
    <property type="component" value="Unplaced"/>
</dbReference>
<proteinExistence type="predicted"/>
<accession>A0A914RQ60</accession>
<dbReference type="WBParaSite" id="PEQ_0000863501-mRNA-1">
    <property type="protein sequence ID" value="PEQ_0000863501-mRNA-1"/>
    <property type="gene ID" value="PEQ_0000863501"/>
</dbReference>
<keyword evidence="1" id="KW-1185">Reference proteome</keyword>
<dbReference type="InterPro" id="IPR035984">
    <property type="entry name" value="Acyl-CoA-binding_sf"/>
</dbReference>
<evidence type="ECO:0000313" key="2">
    <source>
        <dbReference type="WBParaSite" id="PEQ_0000863501-mRNA-1"/>
    </source>
</evidence>